<organism evidence="2 3">
    <name type="scientific">Rippkaea orientalis (strain PCC 8801 / RF-1)</name>
    <name type="common">Cyanothece sp. (strain PCC 8801)</name>
    <dbReference type="NCBI Taxonomy" id="41431"/>
    <lineage>
        <taxon>Bacteria</taxon>
        <taxon>Bacillati</taxon>
        <taxon>Cyanobacteriota</taxon>
        <taxon>Cyanophyceae</taxon>
        <taxon>Oscillatoriophycideae</taxon>
        <taxon>Chroococcales</taxon>
        <taxon>Aphanothecaceae</taxon>
        <taxon>Rippkaea</taxon>
        <taxon>Rippkaea orientalis</taxon>
    </lineage>
</organism>
<name>B7JZ32_RIPO1</name>
<evidence type="ECO:0000313" key="3">
    <source>
        <dbReference type="Proteomes" id="UP000008204"/>
    </source>
</evidence>
<proteinExistence type="predicted"/>
<dbReference type="Gene3D" id="2.60.60.30">
    <property type="entry name" value="sav2460 like domains"/>
    <property type="match status" value="1"/>
</dbReference>
<evidence type="ECO:0000313" key="2">
    <source>
        <dbReference type="EMBL" id="ACK66109.1"/>
    </source>
</evidence>
<evidence type="ECO:0000259" key="1">
    <source>
        <dbReference type="Pfam" id="PF02342"/>
    </source>
</evidence>
<dbReference type="Proteomes" id="UP000008204">
    <property type="component" value="Chromosome"/>
</dbReference>
<dbReference type="AlphaFoldDB" id="B7JZ32"/>
<dbReference type="PANTHER" id="PTHR32097:SF17">
    <property type="entry name" value="CAMP-BINDING PROTEIN 1-RELATED"/>
    <property type="match status" value="1"/>
</dbReference>
<dbReference type="InterPro" id="IPR051324">
    <property type="entry name" value="Stress/Tellurium_Resist"/>
</dbReference>
<protein>
    <submittedName>
        <fullName evidence="2">Stress protein</fullName>
    </submittedName>
</protein>
<sequence>MAINLQKGQRISLKKEAPSLTKLMCGLGWDVAQKSGGLLGMFQGQANFDLDSSILCLNSNDKLSSKSDVVYYGNLRHKSGAITHLGDNLTGKGEGDDEQILVNLSDIPTTITKLVFVVSIYDCLSRHQDFSQVKNAFVRLVDLANKKEIARYSLSGTDYAGQTGMILAEVYRHEDEWKMAAIGEGIRVNDIQDIANQYF</sequence>
<dbReference type="STRING" id="41431.PCC8801_2077"/>
<dbReference type="CDD" id="cd06974">
    <property type="entry name" value="TerD_like"/>
    <property type="match status" value="1"/>
</dbReference>
<dbReference type="RefSeq" id="WP_012595377.1">
    <property type="nucleotide sequence ID" value="NC_011726.1"/>
</dbReference>
<dbReference type="OrthoDB" id="4123258at2"/>
<dbReference type="InterPro" id="IPR003325">
    <property type="entry name" value="TerD"/>
</dbReference>
<gene>
    <name evidence="2" type="ordered locus">PCC8801_2077</name>
</gene>
<accession>B7JZ32</accession>
<dbReference type="eggNOG" id="COG2310">
    <property type="taxonomic scope" value="Bacteria"/>
</dbReference>
<dbReference type="KEGG" id="cyp:PCC8801_2077"/>
<feature type="domain" description="TerD" evidence="1">
    <location>
        <begin position="1"/>
        <end position="198"/>
    </location>
</feature>
<dbReference type="EMBL" id="CP001287">
    <property type="protein sequence ID" value="ACK66109.1"/>
    <property type="molecule type" value="Genomic_DNA"/>
</dbReference>
<reference evidence="3" key="1">
    <citation type="journal article" date="2011" name="MBio">
        <title>Novel metabolic attributes of the genus Cyanothece, comprising a group of unicellular nitrogen-fixing Cyanobacteria.</title>
        <authorList>
            <person name="Bandyopadhyay A."/>
            <person name="Elvitigala T."/>
            <person name="Welsh E."/>
            <person name="Stockel J."/>
            <person name="Liberton M."/>
            <person name="Min H."/>
            <person name="Sherman L.A."/>
            <person name="Pakrasi H.B."/>
        </authorList>
    </citation>
    <scope>NUCLEOTIDE SEQUENCE [LARGE SCALE GENOMIC DNA]</scope>
    <source>
        <strain evidence="3">PCC 8801</strain>
    </source>
</reference>
<dbReference type="Pfam" id="PF02342">
    <property type="entry name" value="TerD"/>
    <property type="match status" value="1"/>
</dbReference>
<keyword evidence="3" id="KW-1185">Reference proteome</keyword>
<dbReference type="HOGENOM" id="CLU_055120_2_2_3"/>
<dbReference type="PANTHER" id="PTHR32097">
    <property type="entry name" value="CAMP-BINDING PROTEIN 1-RELATED"/>
    <property type="match status" value="1"/>
</dbReference>